<evidence type="ECO:0000313" key="2">
    <source>
        <dbReference type="Proteomes" id="UP001149822"/>
    </source>
</evidence>
<evidence type="ECO:0008006" key="3">
    <source>
        <dbReference type="Google" id="ProtNLM"/>
    </source>
</evidence>
<dbReference type="Proteomes" id="UP001149822">
    <property type="component" value="Unassembled WGS sequence"/>
</dbReference>
<proteinExistence type="predicted"/>
<comment type="caution">
    <text evidence="1">The sequence shown here is derived from an EMBL/GenBank/DDBJ whole genome shotgun (WGS) entry which is preliminary data.</text>
</comment>
<reference evidence="1" key="1">
    <citation type="submission" date="2022-12" db="EMBL/GenBank/DDBJ databases">
        <title>Paracoccus sp. EF6 isolated from a lake water.</title>
        <authorList>
            <person name="Liu H."/>
        </authorList>
    </citation>
    <scope>NUCLEOTIDE SEQUENCE</scope>
    <source>
        <strain evidence="1">EF6</strain>
    </source>
</reference>
<gene>
    <name evidence="1" type="ORF">OU682_17120</name>
</gene>
<name>A0ABT4J8C5_9RHOB</name>
<keyword evidence="2" id="KW-1185">Reference proteome</keyword>
<sequence>MKDVATQAPITAVTVPIKEVAQHRRDFPGSQISFHLELDCPGLASLAALCQILEAAGLRMVTLKAGANGNVYCVLRDDGQADLSCLAQELGRSATLNRWTTQIGC</sequence>
<dbReference type="EMBL" id="JAPTYD010000035">
    <property type="protein sequence ID" value="MCZ0963332.1"/>
    <property type="molecule type" value="Genomic_DNA"/>
</dbReference>
<dbReference type="RefSeq" id="WP_268943406.1">
    <property type="nucleotide sequence ID" value="NZ_JAPTYD010000035.1"/>
</dbReference>
<evidence type="ECO:0000313" key="1">
    <source>
        <dbReference type="EMBL" id="MCZ0963332.1"/>
    </source>
</evidence>
<protein>
    <recommendedName>
        <fullName evidence="3">ACT domain-containing protein</fullName>
    </recommendedName>
</protein>
<organism evidence="1 2">
    <name type="scientific">Paracoccus benzoatiresistens</name>
    <dbReference type="NCBI Taxonomy" id="2997341"/>
    <lineage>
        <taxon>Bacteria</taxon>
        <taxon>Pseudomonadati</taxon>
        <taxon>Pseudomonadota</taxon>
        <taxon>Alphaproteobacteria</taxon>
        <taxon>Rhodobacterales</taxon>
        <taxon>Paracoccaceae</taxon>
        <taxon>Paracoccus</taxon>
    </lineage>
</organism>
<accession>A0ABT4J8C5</accession>